<name>A0A4Z0BG02_9BURK</name>
<dbReference type="Proteomes" id="UP000297839">
    <property type="component" value="Unassembled WGS sequence"/>
</dbReference>
<dbReference type="Gene3D" id="3.60.21.10">
    <property type="match status" value="1"/>
</dbReference>
<gene>
    <name evidence="3" type="ORF">EZ216_19260</name>
</gene>
<sequence length="849" mass="94218">MHIDIPELCLVMLVGATGSGKSTFARKHFLPTEVVSSDFCRAALADDENDQSVTNHAFELMRLMVSKRLKLGRLTVVDATNVQPASRKGWIELAKEHNVFCVAIVFDLPEKVMMERHAQRTDRHFGEHVIRNQRNDLGRSFRGLEREGCRFVHVFKRAEQVDEASVGRTRLWTNLRAEKGPFDIVGDIHGCMDELVQLTQKLGYEATHGEHGWQVRHPDGRRLVFVGDLVDRGPDSPAVVHFVQSVVSSGAGFCVAGNHDVKLARALMGKDVKVTYGLERSLEQLEGAASDAKHNIAQFLDGLVSHYVMDDGKLVVAHAGLSEELQGRSSARVRTFAMYGETTGETDEFGLPVRYNWAQSYRGKAMVVYGHTPVPEAEWLNNTICLDTGCVFGGKLTALRYPEKELVSVPAAREYYAPVKPLVIAAPQMSAQLAADDMLDFADVSGKRYIKTEVFGTVQVREENAAAALEVMSRFAANPRWLIYLPPTMSPSETSSEPNLLEHPVEALAYYRKSGVTRVVCEEKHMGSRAVVIVCKNADVALRRFGVADEGIGVVYTRTGRSFFPDKAVEQSLLSLVAGAVEQAGLWEELSTDWLCLDCELMPWSAKAIELIRTQYAPVAVSGAATLAGLQELLGQAQEQGRTFDALQGSTTERLQSVRQYRDAYGRYCWDVVGLSDIRLAPFHLLAAEGRTFVDRTHDWHMSMLGKLAAAQPSLIVATPYRVVNLEDKADCAGAIDWWKALTDKGGEGMVVKPLDYIARGRKGLLQPAIKCRGPEYLRIIYGPEYLRSTNLERLRERGVAAKRSLALKEFALGVESLSRFIRKEPLRSVHECTFGVLALESEPIDPRL</sequence>
<dbReference type="SUPFAM" id="SSF56091">
    <property type="entry name" value="DNA ligase/mRNA capping enzyme, catalytic domain"/>
    <property type="match status" value="1"/>
</dbReference>
<dbReference type="Gene3D" id="3.30.470.30">
    <property type="entry name" value="DNA ligase/mRNA capping enzyme"/>
    <property type="match status" value="2"/>
</dbReference>
<dbReference type="InterPro" id="IPR029052">
    <property type="entry name" value="Metallo-depent_PP-like"/>
</dbReference>
<dbReference type="AlphaFoldDB" id="A0A4Z0BG02"/>
<dbReference type="InterPro" id="IPR024028">
    <property type="entry name" value="PNKP_bac"/>
</dbReference>
<proteinExistence type="predicted"/>
<dbReference type="GO" id="GO:0016301">
    <property type="term" value="F:kinase activity"/>
    <property type="evidence" value="ECO:0007669"/>
    <property type="project" value="UniProtKB-KW"/>
</dbReference>
<dbReference type="EMBL" id="SMLK01000008">
    <property type="protein sequence ID" value="TFY97217.1"/>
    <property type="molecule type" value="Genomic_DNA"/>
</dbReference>
<dbReference type="GO" id="GO:0005737">
    <property type="term" value="C:cytoplasm"/>
    <property type="evidence" value="ECO:0007669"/>
    <property type="project" value="TreeGrafter"/>
</dbReference>
<dbReference type="NCBIfam" id="TIGR04075">
    <property type="entry name" value="bacter_Pnkp"/>
    <property type="match status" value="1"/>
</dbReference>
<evidence type="ECO:0000313" key="4">
    <source>
        <dbReference type="Proteomes" id="UP000297839"/>
    </source>
</evidence>
<dbReference type="Pfam" id="PF00149">
    <property type="entry name" value="Metallophos"/>
    <property type="match status" value="1"/>
</dbReference>
<evidence type="ECO:0000259" key="2">
    <source>
        <dbReference type="Pfam" id="PF16542"/>
    </source>
</evidence>
<dbReference type="RefSeq" id="WP_135251416.1">
    <property type="nucleotide sequence ID" value="NZ_SMLK01000008.1"/>
</dbReference>
<dbReference type="SUPFAM" id="SSF56300">
    <property type="entry name" value="Metallo-dependent phosphatases"/>
    <property type="match status" value="1"/>
</dbReference>
<reference evidence="3 4" key="1">
    <citation type="submission" date="2019-03" db="EMBL/GenBank/DDBJ databases">
        <title>Ramlibacter sp. 18x22-1, whole genome shotgun sequence.</title>
        <authorList>
            <person name="Zhang X."/>
            <person name="Feng G."/>
            <person name="Zhu H."/>
        </authorList>
    </citation>
    <scope>NUCLEOTIDE SEQUENCE [LARGE SCALE GENOMIC DNA]</scope>
    <source>
        <strain evidence="3 4">18x22-1</strain>
    </source>
</reference>
<dbReference type="InterPro" id="IPR032380">
    <property type="entry name" value="PNKP_ligase_dom"/>
</dbReference>
<dbReference type="PRINTS" id="PR00114">
    <property type="entry name" value="STPHPHTASE"/>
</dbReference>
<dbReference type="InterPro" id="IPR050126">
    <property type="entry name" value="Ap4A_hydrolase"/>
</dbReference>
<dbReference type="GO" id="GO:0016791">
    <property type="term" value="F:phosphatase activity"/>
    <property type="evidence" value="ECO:0007669"/>
    <property type="project" value="TreeGrafter"/>
</dbReference>
<protein>
    <submittedName>
        <fullName evidence="3">Polynucleotide kinase-phosphatase</fullName>
    </submittedName>
</protein>
<dbReference type="Pfam" id="PF13671">
    <property type="entry name" value="AAA_33"/>
    <property type="match status" value="1"/>
</dbReference>
<feature type="domain" description="Polynucleotide kinase-phosphatase ligase" evidence="2">
    <location>
        <begin position="467"/>
        <end position="844"/>
    </location>
</feature>
<evidence type="ECO:0000259" key="1">
    <source>
        <dbReference type="Pfam" id="PF00149"/>
    </source>
</evidence>
<dbReference type="PANTHER" id="PTHR42850:SF7">
    <property type="entry name" value="BIS(5'-NUCLEOSYL)-TETRAPHOSPHATASE PRPE [ASYMMETRICAL]"/>
    <property type="match status" value="1"/>
</dbReference>
<dbReference type="Gene3D" id="3.40.50.300">
    <property type="entry name" value="P-loop containing nucleotide triphosphate hydrolases"/>
    <property type="match status" value="1"/>
</dbReference>
<dbReference type="PANTHER" id="PTHR42850">
    <property type="entry name" value="METALLOPHOSPHOESTERASE"/>
    <property type="match status" value="1"/>
</dbReference>
<dbReference type="InterPro" id="IPR027417">
    <property type="entry name" value="P-loop_NTPase"/>
</dbReference>
<dbReference type="CDD" id="cd07423">
    <property type="entry name" value="MPP_Prp_like"/>
    <property type="match status" value="1"/>
</dbReference>
<dbReference type="OrthoDB" id="9807890at2"/>
<accession>A0A4Z0BG02</accession>
<dbReference type="SUPFAM" id="SSF52540">
    <property type="entry name" value="P-loop containing nucleoside triphosphate hydrolases"/>
    <property type="match status" value="1"/>
</dbReference>
<organism evidence="3 4">
    <name type="scientific">Ramlibacter humi</name>
    <dbReference type="NCBI Taxonomy" id="2530451"/>
    <lineage>
        <taxon>Bacteria</taxon>
        <taxon>Pseudomonadati</taxon>
        <taxon>Pseudomonadota</taxon>
        <taxon>Betaproteobacteria</taxon>
        <taxon>Burkholderiales</taxon>
        <taxon>Comamonadaceae</taxon>
        <taxon>Ramlibacter</taxon>
    </lineage>
</organism>
<feature type="domain" description="Calcineurin-like phosphoesterase" evidence="1">
    <location>
        <begin position="181"/>
        <end position="375"/>
    </location>
</feature>
<dbReference type="InterPro" id="IPR041780">
    <property type="entry name" value="MPP_PrpE-like"/>
</dbReference>
<comment type="caution">
    <text evidence="3">The sequence shown here is derived from an EMBL/GenBank/DDBJ whole genome shotgun (WGS) entry which is preliminary data.</text>
</comment>
<keyword evidence="4" id="KW-1185">Reference proteome</keyword>
<dbReference type="Pfam" id="PF16542">
    <property type="entry name" value="PNKP_ligase"/>
    <property type="match status" value="1"/>
</dbReference>
<evidence type="ECO:0000313" key="3">
    <source>
        <dbReference type="EMBL" id="TFY97217.1"/>
    </source>
</evidence>
<keyword evidence="3" id="KW-0808">Transferase</keyword>
<keyword evidence="3" id="KW-0418">Kinase</keyword>
<dbReference type="InterPro" id="IPR004843">
    <property type="entry name" value="Calcineurin-like_PHP"/>
</dbReference>
<dbReference type="InterPro" id="IPR006186">
    <property type="entry name" value="Ser/Thr-sp_prot-phosphatase"/>
</dbReference>